<dbReference type="PANTHER" id="PTHR24161:SF124">
    <property type="entry name" value="TRANSIENT RECEPTOR POTENTIAL CHANNEL PYREXIA"/>
    <property type="match status" value="1"/>
</dbReference>
<keyword evidence="6" id="KW-1185">Reference proteome</keyword>
<feature type="region of interest" description="Disordered" evidence="4">
    <location>
        <begin position="14"/>
        <end position="46"/>
    </location>
</feature>
<feature type="repeat" description="ANK" evidence="3">
    <location>
        <begin position="600"/>
        <end position="632"/>
    </location>
</feature>
<feature type="repeat" description="ANK" evidence="3">
    <location>
        <begin position="681"/>
        <end position="726"/>
    </location>
</feature>
<dbReference type="Proteomes" id="UP000030746">
    <property type="component" value="Unassembled WGS sequence"/>
</dbReference>
<reference evidence="5 6" key="1">
    <citation type="journal article" date="2013" name="Nature">
        <title>Insights into bilaterian evolution from three spiralian genomes.</title>
        <authorList>
            <person name="Simakov O."/>
            <person name="Marletaz F."/>
            <person name="Cho S.J."/>
            <person name="Edsinger-Gonzales E."/>
            <person name="Havlak P."/>
            <person name="Hellsten U."/>
            <person name="Kuo D.H."/>
            <person name="Larsson T."/>
            <person name="Lv J."/>
            <person name="Arendt D."/>
            <person name="Savage R."/>
            <person name="Osoegawa K."/>
            <person name="de Jong P."/>
            <person name="Grimwood J."/>
            <person name="Chapman J.A."/>
            <person name="Shapiro H."/>
            <person name="Aerts A."/>
            <person name="Otillar R.P."/>
            <person name="Terry A.Y."/>
            <person name="Boore J.L."/>
            <person name="Grigoriev I.V."/>
            <person name="Lindberg D.R."/>
            <person name="Seaver E.C."/>
            <person name="Weisblat D.A."/>
            <person name="Putnam N.H."/>
            <person name="Rokhsar D.S."/>
        </authorList>
    </citation>
    <scope>NUCLEOTIDE SEQUENCE [LARGE SCALE GENOMIC DNA]</scope>
</reference>
<evidence type="ECO:0000256" key="1">
    <source>
        <dbReference type="ARBA" id="ARBA00022737"/>
    </source>
</evidence>
<dbReference type="SUPFAM" id="SSF48403">
    <property type="entry name" value="Ankyrin repeat"/>
    <property type="match status" value="1"/>
</dbReference>
<feature type="compositionally biased region" description="Acidic residues" evidence="4">
    <location>
        <begin position="20"/>
        <end position="29"/>
    </location>
</feature>
<organism evidence="5 6">
    <name type="scientific">Lottia gigantea</name>
    <name type="common">Giant owl limpet</name>
    <dbReference type="NCBI Taxonomy" id="225164"/>
    <lineage>
        <taxon>Eukaryota</taxon>
        <taxon>Metazoa</taxon>
        <taxon>Spiralia</taxon>
        <taxon>Lophotrochozoa</taxon>
        <taxon>Mollusca</taxon>
        <taxon>Gastropoda</taxon>
        <taxon>Patellogastropoda</taxon>
        <taxon>Lottioidea</taxon>
        <taxon>Lottiidae</taxon>
        <taxon>Lottia</taxon>
    </lineage>
</organism>
<feature type="compositionally biased region" description="Low complexity" evidence="4">
    <location>
        <begin position="273"/>
        <end position="286"/>
    </location>
</feature>
<evidence type="ECO:0000256" key="2">
    <source>
        <dbReference type="ARBA" id="ARBA00023043"/>
    </source>
</evidence>
<accession>V4ADC6</accession>
<dbReference type="GeneID" id="20248328"/>
<dbReference type="STRING" id="225164.V4ADC6"/>
<dbReference type="InterPro" id="IPR036770">
    <property type="entry name" value="Ankyrin_rpt-contain_sf"/>
</dbReference>
<dbReference type="OrthoDB" id="10254947at2759"/>
<evidence type="ECO:0000256" key="3">
    <source>
        <dbReference type="PROSITE-ProRule" id="PRU00023"/>
    </source>
</evidence>
<sequence length="766" mass="85774">MSKYIKEVYVNERIHKEPEECSDTDENGDENEHVREEKDLEGRITEDNAIDITKQLEDCHISSRNTDEIEVKSDSLEDDLINKLSGVSIKENAILFTPENTGISNQAQISELEARGPMRGIATDFRQGTNTTFFNSVESSWNYPESLPNFNCTSGKRKQAEYEENPTKFLSPSVYEEHLNDLDMMESRPLRNNQESNVDVAVVPDMCDIDNLLQMLGNGTDNNFPGSNKLQSDLLDYNSEGYASEDSPVHETAYSPVGIDSPPPSNLSHLSDDSGISNSSQSMSSPDQIYKYEVESPMPKSCDDLFEERKDELADLLNILARDIKNDEKLKKEDMARRNLPQKASNELNASLPPKECQTWPRHTNEENNRPLNNFMESNEKLPVGQHSTRIKLAAKENNFRCPNTTHVSPQTTAGSLVSCRQAIPISVNILPSGNCHSKPLNTVPSSTCPILVISQNQPLVVVSPIPIKPTQQTKKQSSFVPILPRLTPVNQKISTVNNVTSTSRVPTTVVAAAEEHVANNSDKKPTHIQKYKVDDNKRLNLARRLVAKMTSDDLKFQDNEGDTYLHVAACKSDKNMVQALLERLEREKLLGMIDVHNLRRQTALYCAVSGNNPGMVEMLLRYGADINTLAERVVQSNHFKDITSALSALHVASTNGNEYLATLRTLLQSKDLLLNNPNSDGQTALHCAILCHNKNRNNQNNEYIDSRQVIELLINHGADINAQDKKNGKTPLMYALESRNVELIYSVVKNVDADKKSLYLVYNIK</sequence>
<dbReference type="KEGG" id="lgi:LOTGIDRAFT_230541"/>
<proteinExistence type="predicted"/>
<keyword evidence="2 3" id="KW-0040">ANK repeat</keyword>
<dbReference type="PRINTS" id="PR01415">
    <property type="entry name" value="ANKYRIN"/>
</dbReference>
<feature type="region of interest" description="Disordered" evidence="4">
    <location>
        <begin position="239"/>
        <end position="286"/>
    </location>
</feature>
<dbReference type="PANTHER" id="PTHR24161">
    <property type="entry name" value="ANK_REP_REGION DOMAIN-CONTAINING PROTEIN-RELATED"/>
    <property type="match status" value="1"/>
</dbReference>
<dbReference type="Pfam" id="PF00023">
    <property type="entry name" value="Ank"/>
    <property type="match status" value="1"/>
</dbReference>
<feature type="compositionally biased region" description="Basic and acidic residues" evidence="4">
    <location>
        <begin position="30"/>
        <end position="46"/>
    </location>
</feature>
<name>V4ADC6_LOTGI</name>
<protein>
    <submittedName>
        <fullName evidence="5">Uncharacterized protein</fullName>
    </submittedName>
</protein>
<dbReference type="SMART" id="SM00248">
    <property type="entry name" value="ANK"/>
    <property type="match status" value="5"/>
</dbReference>
<dbReference type="Gene3D" id="1.25.40.20">
    <property type="entry name" value="Ankyrin repeat-containing domain"/>
    <property type="match status" value="1"/>
</dbReference>
<gene>
    <name evidence="5" type="ORF">LOTGIDRAFT_230541</name>
</gene>
<dbReference type="Pfam" id="PF12796">
    <property type="entry name" value="Ank_2"/>
    <property type="match status" value="1"/>
</dbReference>
<evidence type="ECO:0000256" key="4">
    <source>
        <dbReference type="SAM" id="MobiDB-lite"/>
    </source>
</evidence>
<evidence type="ECO:0000313" key="5">
    <source>
        <dbReference type="EMBL" id="ESP02009.1"/>
    </source>
</evidence>
<dbReference type="AlphaFoldDB" id="V4ADC6"/>
<dbReference type="HOGENOM" id="CLU_364588_0_0_1"/>
<dbReference type="EMBL" id="KB200329">
    <property type="protein sequence ID" value="ESP02009.1"/>
    <property type="molecule type" value="Genomic_DNA"/>
</dbReference>
<dbReference type="CTD" id="20248328"/>
<dbReference type="PROSITE" id="PS50088">
    <property type="entry name" value="ANK_REPEAT"/>
    <property type="match status" value="2"/>
</dbReference>
<keyword evidence="1" id="KW-0677">Repeat</keyword>
<dbReference type="InterPro" id="IPR002110">
    <property type="entry name" value="Ankyrin_rpt"/>
</dbReference>
<dbReference type="RefSeq" id="XP_009047167.1">
    <property type="nucleotide sequence ID" value="XM_009048919.1"/>
</dbReference>
<dbReference type="PROSITE" id="PS50297">
    <property type="entry name" value="ANK_REP_REGION"/>
    <property type="match status" value="2"/>
</dbReference>
<evidence type="ECO:0000313" key="6">
    <source>
        <dbReference type="Proteomes" id="UP000030746"/>
    </source>
</evidence>